<keyword evidence="2" id="KW-1185">Reference proteome</keyword>
<accession>A0AAD9LQ31</accession>
<organism evidence="1 2">
    <name type="scientific">Phytophthora citrophthora</name>
    <dbReference type="NCBI Taxonomy" id="4793"/>
    <lineage>
        <taxon>Eukaryota</taxon>
        <taxon>Sar</taxon>
        <taxon>Stramenopiles</taxon>
        <taxon>Oomycota</taxon>
        <taxon>Peronosporomycetes</taxon>
        <taxon>Peronosporales</taxon>
        <taxon>Peronosporaceae</taxon>
        <taxon>Phytophthora</taxon>
    </lineage>
</organism>
<reference evidence="1" key="1">
    <citation type="submission" date="2023-08" db="EMBL/GenBank/DDBJ databases">
        <title>Reference Genome Resource for the Citrus Pathogen Phytophthora citrophthora.</title>
        <authorList>
            <person name="Moller H."/>
            <person name="Coetzee B."/>
            <person name="Rose L.J."/>
            <person name="Van Niekerk J.M."/>
        </authorList>
    </citation>
    <scope>NUCLEOTIDE SEQUENCE</scope>
    <source>
        <strain evidence="1">STE-U-9442</strain>
    </source>
</reference>
<dbReference type="EMBL" id="JASMQC010000004">
    <property type="protein sequence ID" value="KAK1945563.1"/>
    <property type="molecule type" value="Genomic_DNA"/>
</dbReference>
<evidence type="ECO:0000313" key="2">
    <source>
        <dbReference type="Proteomes" id="UP001259832"/>
    </source>
</evidence>
<proteinExistence type="predicted"/>
<dbReference type="AlphaFoldDB" id="A0AAD9LQ31"/>
<evidence type="ECO:0000313" key="1">
    <source>
        <dbReference type="EMBL" id="KAK1945563.1"/>
    </source>
</evidence>
<dbReference type="Proteomes" id="UP001259832">
    <property type="component" value="Unassembled WGS sequence"/>
</dbReference>
<protein>
    <submittedName>
        <fullName evidence="1">Uncharacterized protein</fullName>
    </submittedName>
</protein>
<comment type="caution">
    <text evidence="1">The sequence shown here is derived from an EMBL/GenBank/DDBJ whole genome shotgun (WGS) entry which is preliminary data.</text>
</comment>
<gene>
    <name evidence="1" type="ORF">P3T76_002611</name>
</gene>
<sequence>MWLTQIEAAGGVDDIDDYKELATLTATLRAVGLASADLAEVSRADKASGKSHVHVLLKLPEMRVGPPIELFIGENEGYEETISSYMEIAHRLKESEEVRSLSNYLASVEAKVKDDGENSSATGKTQMAFNLKAREECDVFYIVCGTPGDREQSVYSAFGTRTGEFNMCINLDLKAMERRTLINSVPLGSVGQICAMPTLALYSFILAALQGNDRFFGTTERSDIIAELKRRKESRAKPLVFFLDEFPRTRHYGTRFENALCIMRNVFRSFGLAVVLSSTNGTARNLVVPSTQARNNGSCRWCMVFPSLPGVVLDGGFDIHKLLMKILSRSRTLLLRLLSSISTRTRISMAAT</sequence>
<name>A0AAD9LQ31_9STRA</name>